<evidence type="ECO:0000313" key="2">
    <source>
        <dbReference type="Proteomes" id="UP001165960"/>
    </source>
</evidence>
<sequence>MHCVEKWCCYLEGATFLPWILADHKYGVPVHQSPKCVLGHSQGLTGRGFHSLRLKRAFIHSQKEDLLRNLLVYGSGGQGKILVCQYLESSNNILDSLYLVLDSCTLVLDFCSLNLDSFTLELNSCAALRVQLLISSSNSLILGFSSLYSSISLGIPLVSVQPSSCWQSKDFKKPLGRNSKRPRKDPVKTL</sequence>
<proteinExistence type="predicted"/>
<gene>
    <name evidence="1" type="ORF">DSO57_1029527</name>
</gene>
<dbReference type="Proteomes" id="UP001165960">
    <property type="component" value="Unassembled WGS sequence"/>
</dbReference>
<protein>
    <submittedName>
        <fullName evidence="1">Uncharacterized protein</fullName>
    </submittedName>
</protein>
<comment type="caution">
    <text evidence="1">The sequence shown here is derived from an EMBL/GenBank/DDBJ whole genome shotgun (WGS) entry which is preliminary data.</text>
</comment>
<reference evidence="1" key="1">
    <citation type="submission" date="2022-04" db="EMBL/GenBank/DDBJ databases">
        <title>Genome of the entomopathogenic fungus Entomophthora muscae.</title>
        <authorList>
            <person name="Elya C."/>
            <person name="Lovett B.R."/>
            <person name="Lee E."/>
            <person name="Macias A.M."/>
            <person name="Hajek A.E."/>
            <person name="De Bivort B.L."/>
            <person name="Kasson M.T."/>
            <person name="De Fine Licht H.H."/>
            <person name="Stajich J.E."/>
        </authorList>
    </citation>
    <scope>NUCLEOTIDE SEQUENCE</scope>
    <source>
        <strain evidence="1">Berkeley</strain>
    </source>
</reference>
<dbReference type="EMBL" id="QTSX02005166">
    <property type="protein sequence ID" value="KAJ9060552.1"/>
    <property type="molecule type" value="Genomic_DNA"/>
</dbReference>
<evidence type="ECO:0000313" key="1">
    <source>
        <dbReference type="EMBL" id="KAJ9060552.1"/>
    </source>
</evidence>
<accession>A0ACC2SE22</accession>
<name>A0ACC2SE22_9FUNG</name>
<organism evidence="1 2">
    <name type="scientific">Entomophthora muscae</name>
    <dbReference type="NCBI Taxonomy" id="34485"/>
    <lineage>
        <taxon>Eukaryota</taxon>
        <taxon>Fungi</taxon>
        <taxon>Fungi incertae sedis</taxon>
        <taxon>Zoopagomycota</taxon>
        <taxon>Entomophthoromycotina</taxon>
        <taxon>Entomophthoromycetes</taxon>
        <taxon>Entomophthorales</taxon>
        <taxon>Entomophthoraceae</taxon>
        <taxon>Entomophthora</taxon>
    </lineage>
</organism>
<keyword evidence="2" id="KW-1185">Reference proteome</keyword>